<dbReference type="Proteomes" id="UP000826656">
    <property type="component" value="Unassembled WGS sequence"/>
</dbReference>
<comment type="caution">
    <text evidence="5">The sequence shown here is derived from an EMBL/GenBank/DDBJ whole genome shotgun (WGS) entry which is preliminary data.</text>
</comment>
<reference evidence="5 6" key="1">
    <citation type="journal article" date="2021" name="bioRxiv">
        <title>Chromosome-scale and haplotype-resolved genome assembly of a tetraploid potato cultivar.</title>
        <authorList>
            <person name="Sun H."/>
            <person name="Jiao W.-B."/>
            <person name="Krause K."/>
            <person name="Campoy J.A."/>
            <person name="Goel M."/>
            <person name="Folz-Donahue K."/>
            <person name="Kukat C."/>
            <person name="Huettel B."/>
            <person name="Schneeberger K."/>
        </authorList>
    </citation>
    <scope>NUCLEOTIDE SEQUENCE [LARGE SCALE GENOMIC DNA]</scope>
    <source>
        <strain evidence="5">SolTubOtavaFocal</strain>
        <tissue evidence="5">Leaves</tissue>
    </source>
</reference>
<evidence type="ECO:0000313" key="5">
    <source>
        <dbReference type="EMBL" id="KAH0742092.1"/>
    </source>
</evidence>
<dbReference type="PANTHER" id="PTHR47967">
    <property type="entry name" value="OS07G0603500 PROTEIN-RELATED"/>
    <property type="match status" value="1"/>
</dbReference>
<feature type="region of interest" description="Disordered" evidence="3">
    <location>
        <begin position="1"/>
        <end position="22"/>
    </location>
</feature>
<organism evidence="5 6">
    <name type="scientific">Solanum tuberosum</name>
    <name type="common">Potato</name>
    <dbReference type="NCBI Taxonomy" id="4113"/>
    <lineage>
        <taxon>Eukaryota</taxon>
        <taxon>Viridiplantae</taxon>
        <taxon>Streptophyta</taxon>
        <taxon>Embryophyta</taxon>
        <taxon>Tracheophyta</taxon>
        <taxon>Spermatophyta</taxon>
        <taxon>Magnoliopsida</taxon>
        <taxon>eudicotyledons</taxon>
        <taxon>Gunneridae</taxon>
        <taxon>Pentapetalae</taxon>
        <taxon>asterids</taxon>
        <taxon>lamiids</taxon>
        <taxon>Solanales</taxon>
        <taxon>Solanaceae</taxon>
        <taxon>Solanoideae</taxon>
        <taxon>Solaneae</taxon>
        <taxon>Solanum</taxon>
    </lineage>
</organism>
<keyword evidence="1" id="KW-0645">Protease</keyword>
<dbReference type="PROSITE" id="PS51767">
    <property type="entry name" value="PEPTIDASE_A1"/>
    <property type="match status" value="1"/>
</dbReference>
<feature type="domain" description="Peptidase A1" evidence="4">
    <location>
        <begin position="1"/>
        <end position="97"/>
    </location>
</feature>
<dbReference type="InterPro" id="IPR021109">
    <property type="entry name" value="Peptidase_aspartic_dom_sf"/>
</dbReference>
<dbReference type="PANTHER" id="PTHR47967:SF128">
    <property type="entry name" value="ASPARTIC PROTEINASE CDR1-LIKE"/>
    <property type="match status" value="1"/>
</dbReference>
<dbReference type="EMBL" id="JAIVGD010000026">
    <property type="protein sequence ID" value="KAH0742092.1"/>
    <property type="molecule type" value="Genomic_DNA"/>
</dbReference>
<dbReference type="InterPro" id="IPR001969">
    <property type="entry name" value="Aspartic_peptidase_AS"/>
</dbReference>
<keyword evidence="2" id="KW-0378">Hydrolase</keyword>
<dbReference type="InterPro" id="IPR032799">
    <property type="entry name" value="TAXi_C"/>
</dbReference>
<gene>
    <name evidence="5" type="ORF">KY290_035135</name>
</gene>
<dbReference type="PROSITE" id="PS00141">
    <property type="entry name" value="ASP_PROTEASE"/>
    <property type="match status" value="1"/>
</dbReference>
<evidence type="ECO:0000313" key="6">
    <source>
        <dbReference type="Proteomes" id="UP000826656"/>
    </source>
</evidence>
<dbReference type="InterPro" id="IPR033121">
    <property type="entry name" value="PEPTIDASE_A1"/>
</dbReference>
<dbReference type="InterPro" id="IPR051708">
    <property type="entry name" value="Plant_Aspart_Prot_A1"/>
</dbReference>
<dbReference type="Pfam" id="PF14541">
    <property type="entry name" value="TAXi_C"/>
    <property type="match status" value="1"/>
</dbReference>
<accession>A0ABQ7U574</accession>
<evidence type="ECO:0000256" key="1">
    <source>
        <dbReference type="ARBA" id="ARBA00022670"/>
    </source>
</evidence>
<dbReference type="SUPFAM" id="SSF50630">
    <property type="entry name" value="Acid proteases"/>
    <property type="match status" value="1"/>
</dbReference>
<evidence type="ECO:0000256" key="3">
    <source>
        <dbReference type="SAM" id="MobiDB-lite"/>
    </source>
</evidence>
<dbReference type="Gene3D" id="2.40.70.10">
    <property type="entry name" value="Acid Proteases"/>
    <property type="match status" value="1"/>
</dbReference>
<name>A0ABQ7U574_SOLTU</name>
<evidence type="ECO:0000256" key="2">
    <source>
        <dbReference type="ARBA" id="ARBA00022801"/>
    </source>
</evidence>
<proteinExistence type="predicted"/>
<protein>
    <recommendedName>
        <fullName evidence="4">Peptidase A1 domain-containing protein</fullName>
    </recommendedName>
</protein>
<evidence type="ECO:0000259" key="4">
    <source>
        <dbReference type="PROSITE" id="PS51767"/>
    </source>
</evidence>
<sequence>MLKFKSSKTSPSDNASGAEGQAGNIIIDSGTTLTLLPNDFYSNLESTLVNSIRANRKDDPSGTFHLCYESPNGTIDAPTIVTHFTNADLELSPSSTC</sequence>
<keyword evidence="6" id="KW-1185">Reference proteome</keyword>